<keyword evidence="8" id="KW-0732">Signal</keyword>
<evidence type="ECO:0000256" key="6">
    <source>
        <dbReference type="ARBA" id="ARBA00023328"/>
    </source>
</evidence>
<dbReference type="PANTHER" id="PTHR34832:SF1">
    <property type="entry name" value="CENTROMERE PROTEIN W"/>
    <property type="match status" value="1"/>
</dbReference>
<evidence type="ECO:0000256" key="7">
    <source>
        <dbReference type="ARBA" id="ARBA00038432"/>
    </source>
</evidence>
<reference evidence="9 10" key="1">
    <citation type="submission" date="2014-04" db="EMBL/GenBank/DDBJ databases">
        <title>Genome evolution of avian class.</title>
        <authorList>
            <person name="Zhang G."/>
            <person name="Li C."/>
        </authorList>
    </citation>
    <scope>NUCLEOTIDE SEQUENCE [LARGE SCALE GENOMIC DNA]</scope>
    <source>
        <strain evidence="9">BGI_N340</strain>
    </source>
</reference>
<dbReference type="GO" id="GO:0000278">
    <property type="term" value="P:mitotic cell cycle"/>
    <property type="evidence" value="ECO:0007669"/>
    <property type="project" value="InterPro"/>
</dbReference>
<keyword evidence="4" id="KW-0995">Kinetochore</keyword>
<sequence length="42" mass="4811">LKVHLSFLLFLHRLAEEARINAFENKSKIIKPEHTIAAAKVI</sequence>
<dbReference type="EMBL" id="KL449878">
    <property type="protein sequence ID" value="KFV04826.1"/>
    <property type="molecule type" value="Genomic_DNA"/>
</dbReference>
<evidence type="ECO:0000256" key="2">
    <source>
        <dbReference type="ARBA" id="ARBA00004629"/>
    </source>
</evidence>
<dbReference type="InterPro" id="IPR028847">
    <property type="entry name" value="CENP-W"/>
</dbReference>
<dbReference type="GO" id="GO:0005654">
    <property type="term" value="C:nucleoplasm"/>
    <property type="evidence" value="ECO:0007669"/>
    <property type="project" value="TreeGrafter"/>
</dbReference>
<keyword evidence="3" id="KW-0158">Chromosome</keyword>
<name>A0A093DRM2_TAUER</name>
<evidence type="ECO:0000256" key="8">
    <source>
        <dbReference type="SAM" id="SignalP"/>
    </source>
</evidence>
<dbReference type="Pfam" id="PF15510">
    <property type="entry name" value="CENP-W"/>
    <property type="match status" value="1"/>
</dbReference>
<feature type="chain" id="PRO_5001885355" evidence="8">
    <location>
        <begin position="18"/>
        <end position="42"/>
    </location>
</feature>
<gene>
    <name evidence="9" type="ORF">N340_13398</name>
</gene>
<keyword evidence="5" id="KW-0539">Nucleus</keyword>
<dbReference type="GO" id="GO:0051382">
    <property type="term" value="P:kinetochore assembly"/>
    <property type="evidence" value="ECO:0007669"/>
    <property type="project" value="InterPro"/>
</dbReference>
<keyword evidence="6" id="KW-0137">Centromere</keyword>
<dbReference type="GO" id="GO:0000776">
    <property type="term" value="C:kinetochore"/>
    <property type="evidence" value="ECO:0007669"/>
    <property type="project" value="UniProtKB-KW"/>
</dbReference>
<feature type="non-terminal residue" evidence="9">
    <location>
        <position position="1"/>
    </location>
</feature>
<comment type="similarity">
    <text evidence="7">Belongs to the CENP-W/WIP1 family.</text>
</comment>
<evidence type="ECO:0000256" key="1">
    <source>
        <dbReference type="ARBA" id="ARBA00004123"/>
    </source>
</evidence>
<dbReference type="CDD" id="cd13732">
    <property type="entry name" value="HFD_CENP-W"/>
    <property type="match status" value="1"/>
</dbReference>
<proteinExistence type="inferred from homology"/>
<feature type="signal peptide" evidence="8">
    <location>
        <begin position="1"/>
        <end position="17"/>
    </location>
</feature>
<evidence type="ECO:0000313" key="9">
    <source>
        <dbReference type="EMBL" id="KFV04826.1"/>
    </source>
</evidence>
<evidence type="ECO:0000256" key="4">
    <source>
        <dbReference type="ARBA" id="ARBA00022838"/>
    </source>
</evidence>
<dbReference type="PANTHER" id="PTHR34832">
    <property type="entry name" value="CENTROMERE PROTEIN W"/>
    <property type="match status" value="1"/>
</dbReference>
<dbReference type="InterPro" id="IPR009072">
    <property type="entry name" value="Histone-fold"/>
</dbReference>
<dbReference type="Proteomes" id="UP000053661">
    <property type="component" value="Unassembled WGS sequence"/>
</dbReference>
<evidence type="ECO:0000256" key="3">
    <source>
        <dbReference type="ARBA" id="ARBA00022454"/>
    </source>
</evidence>
<feature type="non-terminal residue" evidence="9">
    <location>
        <position position="42"/>
    </location>
</feature>
<dbReference type="AlphaFoldDB" id="A0A093DRM2"/>
<accession>A0A093DRM2</accession>
<comment type="subcellular location">
    <subcellularLocation>
        <location evidence="2">Chromosome</location>
        <location evidence="2">Centromere</location>
        <location evidence="2">Kinetochore</location>
    </subcellularLocation>
    <subcellularLocation>
        <location evidence="1">Nucleus</location>
    </subcellularLocation>
</comment>
<evidence type="ECO:0000313" key="10">
    <source>
        <dbReference type="Proteomes" id="UP000053661"/>
    </source>
</evidence>
<dbReference type="GO" id="GO:0007059">
    <property type="term" value="P:chromosome segregation"/>
    <property type="evidence" value="ECO:0007669"/>
    <property type="project" value="TreeGrafter"/>
</dbReference>
<organism evidence="9 10">
    <name type="scientific">Tauraco erythrolophus</name>
    <name type="common">Red-crested turaco</name>
    <dbReference type="NCBI Taxonomy" id="121530"/>
    <lineage>
        <taxon>Eukaryota</taxon>
        <taxon>Metazoa</taxon>
        <taxon>Chordata</taxon>
        <taxon>Craniata</taxon>
        <taxon>Vertebrata</taxon>
        <taxon>Euteleostomi</taxon>
        <taxon>Archelosauria</taxon>
        <taxon>Archosauria</taxon>
        <taxon>Dinosauria</taxon>
        <taxon>Saurischia</taxon>
        <taxon>Theropoda</taxon>
        <taxon>Coelurosauria</taxon>
        <taxon>Aves</taxon>
        <taxon>Neognathae</taxon>
        <taxon>Neoaves</taxon>
        <taxon>Otidimorphae</taxon>
        <taxon>Musophagiformes</taxon>
        <taxon>Musophagidae</taxon>
        <taxon>Tauraco</taxon>
    </lineage>
</organism>
<dbReference type="GO" id="GO:0003677">
    <property type="term" value="F:DNA binding"/>
    <property type="evidence" value="ECO:0007669"/>
    <property type="project" value="InterPro"/>
</dbReference>
<evidence type="ECO:0000256" key="5">
    <source>
        <dbReference type="ARBA" id="ARBA00023242"/>
    </source>
</evidence>
<keyword evidence="10" id="KW-1185">Reference proteome</keyword>
<dbReference type="Gene3D" id="1.10.20.10">
    <property type="entry name" value="Histone, subunit A"/>
    <property type="match status" value="1"/>
</dbReference>
<dbReference type="InterPro" id="IPR052484">
    <property type="entry name" value="CENP-W/WIP1"/>
</dbReference>
<protein>
    <submittedName>
        <fullName evidence="9">Centromere protein W</fullName>
    </submittedName>
</protein>
<dbReference type="GO" id="GO:0046982">
    <property type="term" value="F:protein heterodimerization activity"/>
    <property type="evidence" value="ECO:0007669"/>
    <property type="project" value="InterPro"/>
</dbReference>